<dbReference type="InterPro" id="IPR040153">
    <property type="entry name" value="Rcf2"/>
</dbReference>
<accession>A0A317XIN6</accession>
<dbReference type="GO" id="GO:0033617">
    <property type="term" value="P:mitochondrial respiratory chain complex IV assembly"/>
    <property type="evidence" value="ECO:0007669"/>
    <property type="project" value="TreeGrafter"/>
</dbReference>
<dbReference type="PANTHER" id="PTHR28018">
    <property type="entry name" value="RESPIRATORY SUPERCOMPLEX FACTOR 2, MITOCHONDRIAL"/>
    <property type="match status" value="1"/>
</dbReference>
<dbReference type="Proteomes" id="UP000246740">
    <property type="component" value="Unassembled WGS sequence"/>
</dbReference>
<evidence type="ECO:0000256" key="3">
    <source>
        <dbReference type="ARBA" id="ARBA00022989"/>
    </source>
</evidence>
<name>A0A317XIN6_9BASI</name>
<feature type="transmembrane region" description="Helical" evidence="5">
    <location>
        <begin position="21"/>
        <end position="42"/>
    </location>
</feature>
<evidence type="ECO:0000256" key="2">
    <source>
        <dbReference type="ARBA" id="ARBA00022692"/>
    </source>
</evidence>
<proteinExistence type="predicted"/>
<evidence type="ECO:0000313" key="8">
    <source>
        <dbReference type="Proteomes" id="UP000246740"/>
    </source>
</evidence>
<evidence type="ECO:0000259" key="6">
    <source>
        <dbReference type="PROSITE" id="PS51503"/>
    </source>
</evidence>
<evidence type="ECO:0000256" key="5">
    <source>
        <dbReference type="SAM" id="Phobius"/>
    </source>
</evidence>
<feature type="domain" description="HIG1" evidence="6">
    <location>
        <begin position="96"/>
        <end position="186"/>
    </location>
</feature>
<sequence>MSYGTHRDVGDVDRREAQYNASVNAAAKGFGMGLAVVAPATYMLNRTWPAFTRLTPAIKLFFVSSLAIASGVIRADKAGIEFDQAHYTDSGARVQRRIQTQQEREWSQLSTTDKALTWAKENKFGVVAGSWVLSMGGVFAYIHTQPLSFAQKLVQARVWAQGLTLASLVGMAAITQIPSEGDKIIKYQKEANDHSWRDFVPQEPAKETTSSS</sequence>
<organism evidence="7 8">
    <name type="scientific">Testicularia cyperi</name>
    <dbReference type="NCBI Taxonomy" id="1882483"/>
    <lineage>
        <taxon>Eukaryota</taxon>
        <taxon>Fungi</taxon>
        <taxon>Dikarya</taxon>
        <taxon>Basidiomycota</taxon>
        <taxon>Ustilaginomycotina</taxon>
        <taxon>Ustilaginomycetes</taxon>
        <taxon>Ustilaginales</taxon>
        <taxon>Anthracoideaceae</taxon>
        <taxon>Testicularia</taxon>
    </lineage>
</organism>
<dbReference type="OrthoDB" id="1915122at2759"/>
<feature type="transmembrane region" description="Helical" evidence="5">
    <location>
        <begin position="54"/>
        <end position="73"/>
    </location>
</feature>
<keyword evidence="2 5" id="KW-0812">Transmembrane</keyword>
<dbReference type="PANTHER" id="PTHR28018:SF3">
    <property type="entry name" value="RESPIRATORY SUPERCOMPLEX FACTOR 2, MITOCHONDRIAL"/>
    <property type="match status" value="1"/>
</dbReference>
<dbReference type="PROSITE" id="PS51503">
    <property type="entry name" value="HIG1"/>
    <property type="match status" value="1"/>
</dbReference>
<evidence type="ECO:0000256" key="1">
    <source>
        <dbReference type="ARBA" id="ARBA00004173"/>
    </source>
</evidence>
<keyword evidence="8" id="KW-1185">Reference proteome</keyword>
<feature type="transmembrane region" description="Helical" evidence="5">
    <location>
        <begin position="124"/>
        <end position="143"/>
    </location>
</feature>
<dbReference type="InterPro" id="IPR007667">
    <property type="entry name" value="Hypoxia_induced_domain"/>
</dbReference>
<keyword evidence="3 5" id="KW-1133">Transmembrane helix</keyword>
<keyword evidence="4 5" id="KW-0472">Membrane</keyword>
<dbReference type="FunCoup" id="A0A317XIN6">
    <property type="interactions" value="45"/>
</dbReference>
<evidence type="ECO:0000256" key="4">
    <source>
        <dbReference type="ARBA" id="ARBA00023136"/>
    </source>
</evidence>
<dbReference type="InParanoid" id="A0A317XIN6"/>
<dbReference type="AlphaFoldDB" id="A0A317XIN6"/>
<dbReference type="Pfam" id="PF04588">
    <property type="entry name" value="HIG_1_N"/>
    <property type="match status" value="1"/>
</dbReference>
<reference evidence="7 8" key="1">
    <citation type="journal article" date="2018" name="Mol. Biol. Evol.">
        <title>Broad Genomic Sampling Reveals a Smut Pathogenic Ancestry of the Fungal Clade Ustilaginomycotina.</title>
        <authorList>
            <person name="Kijpornyongpan T."/>
            <person name="Mondo S.J."/>
            <person name="Barry K."/>
            <person name="Sandor L."/>
            <person name="Lee J."/>
            <person name="Lipzen A."/>
            <person name="Pangilinan J."/>
            <person name="LaButti K."/>
            <person name="Hainaut M."/>
            <person name="Henrissat B."/>
            <person name="Grigoriev I.V."/>
            <person name="Spatafora J.W."/>
            <person name="Aime M.C."/>
        </authorList>
    </citation>
    <scope>NUCLEOTIDE SEQUENCE [LARGE SCALE GENOMIC DNA]</scope>
    <source>
        <strain evidence="7 8">MCA 3645</strain>
    </source>
</reference>
<protein>
    <recommendedName>
        <fullName evidence="6">HIG1 domain-containing protein</fullName>
    </recommendedName>
</protein>
<dbReference type="EMBL" id="KZ819217">
    <property type="protein sequence ID" value="PWY97150.1"/>
    <property type="molecule type" value="Genomic_DNA"/>
</dbReference>
<gene>
    <name evidence="7" type="ORF">BCV70DRAFT_80131</name>
</gene>
<dbReference type="STRING" id="1882483.A0A317XIN6"/>
<feature type="transmembrane region" description="Helical" evidence="5">
    <location>
        <begin position="158"/>
        <end position="177"/>
    </location>
</feature>
<evidence type="ECO:0000313" key="7">
    <source>
        <dbReference type="EMBL" id="PWY97150.1"/>
    </source>
</evidence>
<comment type="subcellular location">
    <subcellularLocation>
        <location evidence="1">Mitochondrion</location>
    </subcellularLocation>
</comment>
<dbReference type="GO" id="GO:0005739">
    <property type="term" value="C:mitochondrion"/>
    <property type="evidence" value="ECO:0007669"/>
    <property type="project" value="UniProtKB-SubCell"/>
</dbReference>